<name>A0AC34F4F9_9BILA</name>
<proteinExistence type="predicted"/>
<protein>
    <submittedName>
        <fullName evidence="2">3'-5' exonuclease domain-containing protein</fullName>
    </submittedName>
</protein>
<organism evidence="1 2">
    <name type="scientific">Panagrolaimus sp. ES5</name>
    <dbReference type="NCBI Taxonomy" id="591445"/>
    <lineage>
        <taxon>Eukaryota</taxon>
        <taxon>Metazoa</taxon>
        <taxon>Ecdysozoa</taxon>
        <taxon>Nematoda</taxon>
        <taxon>Chromadorea</taxon>
        <taxon>Rhabditida</taxon>
        <taxon>Tylenchina</taxon>
        <taxon>Panagrolaimomorpha</taxon>
        <taxon>Panagrolaimoidea</taxon>
        <taxon>Panagrolaimidae</taxon>
        <taxon>Panagrolaimus</taxon>
    </lineage>
</organism>
<dbReference type="WBParaSite" id="ES5_v2.g11902.t1">
    <property type="protein sequence ID" value="ES5_v2.g11902.t1"/>
    <property type="gene ID" value="ES5_v2.g11902"/>
</dbReference>
<sequence length="183" mass="21415">MTLLQLSTDKWFCLIDVQEICKEITNVHAVWEELYEVLFGSDILGFAAANEFGYLLFTFPWLEPLLKKEESKILCLQKLTNTILASELFELKNFFSKNIKDTCRLEVLTKEVLGYEMDKTMQQSKWNQRPLDPFQKIYAVLDALVLVQIYKKLSLLLHEKLNNEDYSKIIDQGFVRHVAEDVV</sequence>
<evidence type="ECO:0000313" key="2">
    <source>
        <dbReference type="WBParaSite" id="ES5_v2.g11902.t1"/>
    </source>
</evidence>
<evidence type="ECO:0000313" key="1">
    <source>
        <dbReference type="Proteomes" id="UP000887579"/>
    </source>
</evidence>
<accession>A0AC34F4F9</accession>
<reference evidence="2" key="1">
    <citation type="submission" date="2022-11" db="UniProtKB">
        <authorList>
            <consortium name="WormBaseParasite"/>
        </authorList>
    </citation>
    <scope>IDENTIFICATION</scope>
</reference>
<dbReference type="Proteomes" id="UP000887579">
    <property type="component" value="Unplaced"/>
</dbReference>